<dbReference type="Proteomes" id="UP001217417">
    <property type="component" value="Unassembled WGS sequence"/>
</dbReference>
<dbReference type="SUPFAM" id="SSF47144">
    <property type="entry name" value="HSC20 (HSCB), C-terminal oligomerisation domain"/>
    <property type="match status" value="1"/>
</dbReference>
<evidence type="ECO:0000256" key="1">
    <source>
        <dbReference type="ARBA" id="ARBA00010476"/>
    </source>
</evidence>
<proteinExistence type="inferred from homology"/>
<dbReference type="GeneID" id="80884443"/>
<dbReference type="AlphaFoldDB" id="A0AAD7QRV1"/>
<evidence type="ECO:0000256" key="2">
    <source>
        <dbReference type="ARBA" id="ARBA00023186"/>
    </source>
</evidence>
<dbReference type="EMBL" id="JARPMG010000005">
    <property type="protein sequence ID" value="KAJ8100362.1"/>
    <property type="molecule type" value="Genomic_DNA"/>
</dbReference>
<dbReference type="PANTHER" id="PTHR14021:SF15">
    <property type="entry name" value="IRON-SULFUR CLUSTER CO-CHAPERONE PROTEIN HSCB"/>
    <property type="match status" value="1"/>
</dbReference>
<sequence length="216" mass="24774">MTGRHVSYLKITTGPLRRGFRHASQICNEDSKSEKTWPSYYSLFPQTFRSGPPPHGPFAVDVRKLRNEFLKLQSKTHPDLARTEEDKLQYESASSQLNKAYSTLASPLSRAVYLLESVGLGIAEDAGRKMPQDPELLTEVYELLEEIENCQSEDEIGELSSSIENRIRITEKELAKSFDMHDLERAKTATVTLKYWVNIRDALKEWEPGKPFRMLH</sequence>
<name>A0AAD7QRV1_9ASCO</name>
<dbReference type="SUPFAM" id="SSF46565">
    <property type="entry name" value="Chaperone J-domain"/>
    <property type="match status" value="1"/>
</dbReference>
<dbReference type="Pfam" id="PF07743">
    <property type="entry name" value="HSCB_C"/>
    <property type="match status" value="1"/>
</dbReference>
<evidence type="ECO:0000313" key="4">
    <source>
        <dbReference type="EMBL" id="KAJ8100362.1"/>
    </source>
</evidence>
<dbReference type="NCBIfam" id="TIGR00714">
    <property type="entry name" value="hscB"/>
    <property type="match status" value="1"/>
</dbReference>
<dbReference type="GO" id="GO:0005739">
    <property type="term" value="C:mitochondrion"/>
    <property type="evidence" value="ECO:0007669"/>
    <property type="project" value="TreeGrafter"/>
</dbReference>
<dbReference type="InterPro" id="IPR009073">
    <property type="entry name" value="HscB_oligo_C"/>
</dbReference>
<protein>
    <recommendedName>
        <fullName evidence="3">Co-chaperone HscB C-terminal oligomerisation domain-containing protein</fullName>
    </recommendedName>
</protein>
<dbReference type="PANTHER" id="PTHR14021">
    <property type="entry name" value="IRON-SULFUR CLUSTER CO-CHAPERONE PROTEIN HSCB"/>
    <property type="match status" value="1"/>
</dbReference>
<gene>
    <name evidence="4" type="ORF">POJ06DRAFT_267959</name>
</gene>
<dbReference type="GO" id="GO:0051259">
    <property type="term" value="P:protein complex oligomerization"/>
    <property type="evidence" value="ECO:0007669"/>
    <property type="project" value="InterPro"/>
</dbReference>
<accession>A0AAD7QRV1</accession>
<dbReference type="GO" id="GO:0001671">
    <property type="term" value="F:ATPase activator activity"/>
    <property type="evidence" value="ECO:0007669"/>
    <property type="project" value="InterPro"/>
</dbReference>
<evidence type="ECO:0000313" key="5">
    <source>
        <dbReference type="Proteomes" id="UP001217417"/>
    </source>
</evidence>
<dbReference type="InterPro" id="IPR036869">
    <property type="entry name" value="J_dom_sf"/>
</dbReference>
<organism evidence="4 5">
    <name type="scientific">Lipomyces tetrasporus</name>
    <dbReference type="NCBI Taxonomy" id="54092"/>
    <lineage>
        <taxon>Eukaryota</taxon>
        <taxon>Fungi</taxon>
        <taxon>Dikarya</taxon>
        <taxon>Ascomycota</taxon>
        <taxon>Saccharomycotina</taxon>
        <taxon>Lipomycetes</taxon>
        <taxon>Lipomycetales</taxon>
        <taxon>Lipomycetaceae</taxon>
        <taxon>Lipomyces</taxon>
    </lineage>
</organism>
<dbReference type="RefSeq" id="XP_056043812.1">
    <property type="nucleotide sequence ID" value="XM_056189277.1"/>
</dbReference>
<keyword evidence="2" id="KW-0143">Chaperone</keyword>
<evidence type="ECO:0000259" key="3">
    <source>
        <dbReference type="Pfam" id="PF07743"/>
    </source>
</evidence>
<reference evidence="4" key="1">
    <citation type="submission" date="2023-03" db="EMBL/GenBank/DDBJ databases">
        <title>Near-Complete genome sequence of Lipomyces tetrasporous NRRL Y-64009, an oleaginous yeast capable of growing on lignocellulosic hydrolysates.</title>
        <authorList>
            <consortium name="Lawrence Berkeley National Laboratory"/>
            <person name="Jagtap S.S."/>
            <person name="Liu J.-J."/>
            <person name="Walukiewicz H.E."/>
            <person name="Pangilinan J."/>
            <person name="Lipzen A."/>
            <person name="Ahrendt S."/>
            <person name="Koriabine M."/>
            <person name="Cobaugh K."/>
            <person name="Salamov A."/>
            <person name="Yoshinaga Y."/>
            <person name="Ng V."/>
            <person name="Daum C."/>
            <person name="Grigoriev I.V."/>
            <person name="Slininger P.J."/>
            <person name="Dien B.S."/>
            <person name="Jin Y.-S."/>
            <person name="Rao C.V."/>
        </authorList>
    </citation>
    <scope>NUCLEOTIDE SEQUENCE</scope>
    <source>
        <strain evidence="4">NRRL Y-64009</strain>
    </source>
</reference>
<dbReference type="GO" id="GO:0044571">
    <property type="term" value="P:[2Fe-2S] cluster assembly"/>
    <property type="evidence" value="ECO:0007669"/>
    <property type="project" value="InterPro"/>
</dbReference>
<comment type="caution">
    <text evidence="4">The sequence shown here is derived from an EMBL/GenBank/DDBJ whole genome shotgun (WGS) entry which is preliminary data.</text>
</comment>
<dbReference type="GO" id="GO:0051087">
    <property type="term" value="F:protein-folding chaperone binding"/>
    <property type="evidence" value="ECO:0007669"/>
    <property type="project" value="InterPro"/>
</dbReference>
<feature type="domain" description="Co-chaperone HscB C-terminal oligomerisation" evidence="3">
    <location>
        <begin position="132"/>
        <end position="204"/>
    </location>
</feature>
<comment type="similarity">
    <text evidence="1">Belongs to the HscB family.</text>
</comment>
<dbReference type="InterPro" id="IPR004640">
    <property type="entry name" value="HscB"/>
</dbReference>
<dbReference type="InterPro" id="IPR036386">
    <property type="entry name" value="HscB_C_sf"/>
</dbReference>
<dbReference type="Gene3D" id="1.10.287.110">
    <property type="entry name" value="DnaJ domain"/>
    <property type="match status" value="1"/>
</dbReference>
<dbReference type="Gene3D" id="1.20.1280.20">
    <property type="entry name" value="HscB, C-terminal domain"/>
    <property type="match status" value="1"/>
</dbReference>
<keyword evidence="5" id="KW-1185">Reference proteome</keyword>